<dbReference type="Gene3D" id="3.40.1010.10">
    <property type="entry name" value="Cobalt-precorrin-4 Transmethylase, Domain 1"/>
    <property type="match status" value="1"/>
</dbReference>
<evidence type="ECO:0000256" key="4">
    <source>
        <dbReference type="ARBA" id="ARBA00022679"/>
    </source>
</evidence>
<dbReference type="Proteomes" id="UP001519305">
    <property type="component" value="Unassembled WGS sequence"/>
</dbReference>
<gene>
    <name evidence="8" type="ORF">JOF33_001155</name>
</gene>
<evidence type="ECO:0000256" key="1">
    <source>
        <dbReference type="ARBA" id="ARBA00004953"/>
    </source>
</evidence>
<sequence>MTGLPGSRGRLRVVGIGCDGLDGLSVRARSVLDDAHRIIGAARQLDLLDVGSAAGADGGGGGITARRVTWPEGYWRRWGEVLADLDPATDVVLASGDPMFHGIGTTLVRELGADAIEVFAAPSSASLACARLGWALDRTPVVSLVTGLAGRASAGAVVPYADAGRPFLVLCRDADSVAHVAEALADRPDTTLTALTNVGGTADGPCPETIVRGTVARPPRPAGNLTILAVEPAGPARVWLTDDDFDSDGQLTKSPVRELTVAALGPRPGALLWDVGGGTGSIAIEWARHGGRAVCIERDAARAERIRANVANLSGGVEVIHGTAPQALPSLDGVPATAPHASAPDAIFIGGGLTADGMIDACVDVLAPGGRLVANTVTVESEAVLWAARARHGGTVHRIGIERAGKVGSFTAWRPALPVVQWVVDGPSQSNTHTDTTATDTARTARRGGEGEQHQ</sequence>
<dbReference type="CDD" id="cd02440">
    <property type="entry name" value="AdoMet_MTases"/>
    <property type="match status" value="1"/>
</dbReference>
<dbReference type="EMBL" id="JAGINY010000001">
    <property type="protein sequence ID" value="MBP2332456.1"/>
    <property type="molecule type" value="Genomic_DNA"/>
</dbReference>
<evidence type="ECO:0000259" key="7">
    <source>
        <dbReference type="Pfam" id="PF00590"/>
    </source>
</evidence>
<evidence type="ECO:0000256" key="6">
    <source>
        <dbReference type="SAM" id="MobiDB-lite"/>
    </source>
</evidence>
<dbReference type="InterPro" id="IPR014777">
    <property type="entry name" value="4pyrrole_Mease_sub1"/>
</dbReference>
<comment type="pathway">
    <text evidence="1">Cofactor biosynthesis; adenosylcobalamin biosynthesis.</text>
</comment>
<keyword evidence="2" id="KW-0169">Cobalamin biosynthesis</keyword>
<keyword evidence="5" id="KW-0949">S-adenosyl-L-methionine</keyword>
<dbReference type="RefSeq" id="WP_209652833.1">
    <property type="nucleotide sequence ID" value="NZ_CP047357.1"/>
</dbReference>
<evidence type="ECO:0000313" key="8">
    <source>
        <dbReference type="EMBL" id="MBP2332456.1"/>
    </source>
</evidence>
<feature type="domain" description="Tetrapyrrole methylase" evidence="7">
    <location>
        <begin position="11"/>
        <end position="216"/>
    </location>
</feature>
<dbReference type="CDD" id="cd11644">
    <property type="entry name" value="Precorrin-6Y-MT"/>
    <property type="match status" value="1"/>
</dbReference>
<dbReference type="NCBIfam" id="TIGR02469">
    <property type="entry name" value="CbiT"/>
    <property type="match status" value="1"/>
</dbReference>
<dbReference type="PANTHER" id="PTHR43182:SF1">
    <property type="entry name" value="COBALT-PRECORRIN-7 C(5)-METHYLTRANSFERASE"/>
    <property type="match status" value="1"/>
</dbReference>
<keyword evidence="4 8" id="KW-0808">Transferase</keyword>
<dbReference type="GO" id="GO:0046025">
    <property type="term" value="F:precorrin-6Y C5,15-methyltransferase (decarboxylating) activity"/>
    <property type="evidence" value="ECO:0007669"/>
    <property type="project" value="UniProtKB-EC"/>
</dbReference>
<dbReference type="EC" id="2.1.1.132" evidence="8"/>
<organism evidence="8 9">
    <name type="scientific">Corynebacterium freneyi</name>
    <dbReference type="NCBI Taxonomy" id="134034"/>
    <lineage>
        <taxon>Bacteria</taxon>
        <taxon>Bacillati</taxon>
        <taxon>Actinomycetota</taxon>
        <taxon>Actinomycetes</taxon>
        <taxon>Mycobacteriales</taxon>
        <taxon>Corynebacteriaceae</taxon>
        <taxon>Corynebacterium</taxon>
    </lineage>
</organism>
<dbReference type="InterPro" id="IPR006365">
    <property type="entry name" value="Cbl_synth_CobL"/>
</dbReference>
<proteinExistence type="predicted"/>
<name>A0ABS4U8F3_9CORY</name>
<comment type="caution">
    <text evidence="8">The sequence shown here is derived from an EMBL/GenBank/DDBJ whole genome shotgun (WGS) entry which is preliminary data.</text>
</comment>
<evidence type="ECO:0000256" key="5">
    <source>
        <dbReference type="ARBA" id="ARBA00022691"/>
    </source>
</evidence>
<feature type="region of interest" description="Disordered" evidence="6">
    <location>
        <begin position="426"/>
        <end position="455"/>
    </location>
</feature>
<evidence type="ECO:0000256" key="2">
    <source>
        <dbReference type="ARBA" id="ARBA00022573"/>
    </source>
</evidence>
<accession>A0ABS4U8F3</accession>
<evidence type="ECO:0000256" key="3">
    <source>
        <dbReference type="ARBA" id="ARBA00022603"/>
    </source>
</evidence>
<dbReference type="InterPro" id="IPR000878">
    <property type="entry name" value="4pyrrol_Mease"/>
</dbReference>
<reference evidence="8 9" key="1">
    <citation type="submission" date="2021-03" db="EMBL/GenBank/DDBJ databases">
        <title>Sequencing the genomes of 1000 actinobacteria strains.</title>
        <authorList>
            <person name="Klenk H.-P."/>
        </authorList>
    </citation>
    <scope>NUCLEOTIDE SEQUENCE [LARGE SCALE GENOMIC DNA]</scope>
    <source>
        <strain evidence="8 9">DSM 44506</strain>
    </source>
</reference>
<keyword evidence="3 8" id="KW-0489">Methyltransferase</keyword>
<dbReference type="InterPro" id="IPR014008">
    <property type="entry name" value="Cbl_synth_MTase_CbiT"/>
</dbReference>
<dbReference type="Pfam" id="PF00590">
    <property type="entry name" value="TP_methylase"/>
    <property type="match status" value="1"/>
</dbReference>
<dbReference type="PANTHER" id="PTHR43182">
    <property type="entry name" value="COBALT-PRECORRIN-6B C(15)-METHYLTRANSFERASE (DECARBOXYLATING)"/>
    <property type="match status" value="1"/>
</dbReference>
<keyword evidence="9" id="KW-1185">Reference proteome</keyword>
<dbReference type="GO" id="GO:0032259">
    <property type="term" value="P:methylation"/>
    <property type="evidence" value="ECO:0007669"/>
    <property type="project" value="UniProtKB-KW"/>
</dbReference>
<dbReference type="Gene3D" id="3.40.50.150">
    <property type="entry name" value="Vaccinia Virus protein VP39"/>
    <property type="match status" value="1"/>
</dbReference>
<dbReference type="InterPro" id="IPR012818">
    <property type="entry name" value="CbiE"/>
</dbReference>
<protein>
    <submittedName>
        <fullName evidence="8">Precorrin-6Y C5,15-methyltransferase (Decarboxylating)</fullName>
        <ecNumber evidence="8">2.1.1.132</ecNumber>
    </submittedName>
</protein>
<dbReference type="PIRSF" id="PIRSF036428">
    <property type="entry name" value="CobL"/>
    <property type="match status" value="1"/>
</dbReference>
<dbReference type="SUPFAM" id="SSF53335">
    <property type="entry name" value="S-adenosyl-L-methionine-dependent methyltransferases"/>
    <property type="match status" value="1"/>
</dbReference>
<evidence type="ECO:0000313" key="9">
    <source>
        <dbReference type="Proteomes" id="UP001519305"/>
    </source>
</evidence>
<dbReference type="InterPro" id="IPR029063">
    <property type="entry name" value="SAM-dependent_MTases_sf"/>
</dbReference>
<dbReference type="SUPFAM" id="SSF53790">
    <property type="entry name" value="Tetrapyrrole methylase"/>
    <property type="match status" value="1"/>
</dbReference>
<dbReference type="InterPro" id="IPR035996">
    <property type="entry name" value="4pyrrol_Methylase_sf"/>
</dbReference>
<dbReference type="InterPro" id="IPR050714">
    <property type="entry name" value="Cobalamin_biosynth_MTase"/>
</dbReference>